<comment type="caution">
    <text evidence="1">The sequence shown here is derived from an EMBL/GenBank/DDBJ whole genome shotgun (WGS) entry which is preliminary data.</text>
</comment>
<gene>
    <name evidence="1" type="ORF">QJU57_03390</name>
</gene>
<evidence type="ECO:0000313" key="1">
    <source>
        <dbReference type="EMBL" id="MDP8148125.1"/>
    </source>
</evidence>
<dbReference type="RefSeq" id="WP_306351122.1">
    <property type="nucleotide sequence ID" value="NZ_JASAWV010000004.1"/>
</dbReference>
<evidence type="ECO:0000313" key="2">
    <source>
        <dbReference type="Proteomes" id="UP001226020"/>
    </source>
</evidence>
<name>A0AAW8CE66_9PAST</name>
<dbReference type="EMBL" id="JASAXT010000004">
    <property type="protein sequence ID" value="MDP8148125.1"/>
    <property type="molecule type" value="Genomic_DNA"/>
</dbReference>
<organism evidence="1 2">
    <name type="scientific">Phocoenobacter atlanticus subsp. atlanticus</name>
    <dbReference type="NCBI Taxonomy" id="3061285"/>
    <lineage>
        <taxon>Bacteria</taxon>
        <taxon>Pseudomonadati</taxon>
        <taxon>Pseudomonadota</taxon>
        <taxon>Gammaproteobacteria</taxon>
        <taxon>Pasteurellales</taxon>
        <taxon>Pasteurellaceae</taxon>
        <taxon>Phocoenobacter</taxon>
        <taxon>Phocoenobacter atlanticus</taxon>
    </lineage>
</organism>
<dbReference type="AlphaFoldDB" id="A0AAW8CE66"/>
<dbReference type="Proteomes" id="UP001226020">
    <property type="component" value="Unassembled WGS sequence"/>
</dbReference>
<proteinExistence type="predicted"/>
<protein>
    <submittedName>
        <fullName evidence="1">Uncharacterized protein</fullName>
    </submittedName>
</protein>
<accession>A0AAW8CE66</accession>
<reference evidence="1 2" key="1">
    <citation type="journal article" date="2023" name="Front. Microbiol.">
        <title>Phylogeography and host specificity of Pasteurellaceae pathogenic to sea-farmed fish in the north-east Atlantic.</title>
        <authorList>
            <person name="Gulla S."/>
            <person name="Colquhoun D.J."/>
            <person name="Olsen A.B."/>
            <person name="Spilsberg B."/>
            <person name="Lagesen K."/>
            <person name="Aakesson C.P."/>
            <person name="Strom S."/>
            <person name="Manji F."/>
            <person name="Birkbeck T.H."/>
            <person name="Nilsen H.K."/>
        </authorList>
    </citation>
    <scope>NUCLEOTIDE SEQUENCE [LARGE SCALE GENOMIC DNA]</scope>
    <source>
        <strain evidence="1 2">NVIB3131</strain>
    </source>
</reference>
<sequence length="330" mass="37909">MIKRKTLVVERNILSLNWLKNDLVDWISGDVYSLNGESHSNNKCYDYYKFDACIQSDNGVYAVIYEKLGTKALLLKKGEILRELNRSFYQADIYEYPVCFLQINKKYFIVHCPNNYNQIEIEDIETGTNIIDEKNRTLSDCFYSRLKINNANSILVNTGWIWHPADIINIYDIEKILADISFLDTSPINPIFNAEICSAEFLTDDLLIIASSNEEAFDDTLESDPSVLNPNQIGIFSIKENKFIKKINVKYALGTLIPVDENYVIDLYDYPKLIDINSGKIIQHFKDINSGKQNSSIIHHIEKIPPIAVDCINKRIAIVNNNNIEILMYG</sequence>
<keyword evidence="2" id="KW-1185">Reference proteome</keyword>